<reference evidence="3 4" key="1">
    <citation type="journal article" date="2021" name="BMC Biol.">
        <title>Horizontally acquired antibacterial genes associated with adaptive radiation of ladybird beetles.</title>
        <authorList>
            <person name="Li H.S."/>
            <person name="Tang X.F."/>
            <person name="Huang Y.H."/>
            <person name="Xu Z.Y."/>
            <person name="Chen M.L."/>
            <person name="Du X.Y."/>
            <person name="Qiu B.Y."/>
            <person name="Chen P.T."/>
            <person name="Zhang W."/>
            <person name="Slipinski A."/>
            <person name="Escalona H.E."/>
            <person name="Waterhouse R.M."/>
            <person name="Zwick A."/>
            <person name="Pang H."/>
        </authorList>
    </citation>
    <scope>NUCLEOTIDE SEQUENCE [LARGE SCALE GENOMIC DNA]</scope>
    <source>
        <strain evidence="3">SYSU2018</strain>
    </source>
</reference>
<dbReference type="InterPro" id="IPR021133">
    <property type="entry name" value="HEAT_type_2"/>
</dbReference>
<feature type="region of interest" description="Disordered" evidence="2">
    <location>
        <begin position="648"/>
        <end position="680"/>
    </location>
</feature>
<feature type="compositionally biased region" description="Low complexity" evidence="2">
    <location>
        <begin position="432"/>
        <end position="448"/>
    </location>
</feature>
<sequence length="804" mass="89938">MLDCQQALASTGRPPTSQEKMSLSRLWQTLVRTHRLPEGTDIPPIVSSIRDRLHDPEKEVRQHALRVLTDLIVALPKQSLNSHVRSLLPSISMNLGHSSLAVRKGVLDCLKTYIRYSSTPNDVFQEVIKTDEETTQNTLTGILTSIPSLVNPQVLSSISIEKAIDTLWNHSLQCVNEEICMKSLAKIRWKIGSDTFSRLLGLDKVKPFENLCEKYGLPDTPDYDSSSSEDKVILETEIQLESGPSITLQIHEESSDKEMNNSDQGIVKILEDDSDIEFYEASRDTPRTPRRVHFGGEIVKMRTPESDSTQTSDSEKKTKRSTSANLHSFNKVNEKVKQNKVNLISNKRTIGRSMDTLTSSDDNKTSRNSKIPLPLSSVPNSPAKKEIPKVSKKRLHNSAPNLSRSSRIPKKVATESANISRRSVTKSHVKKNTTVTNNSSKSKTSGTNLTNEENVFEIKENMKTIELNIKNNIALQIMFSNGSNNNFIRNETDNDETEAISMKYEGGKLQKANEVPLVETTLSSISNHVETRVSNKSENVEDSNISGVLKKDSEEKKEQDGISKLSLLEKREQLPPSKPKTTIATNKKDDSVLVITPSNSDEIKGGITSPLIDEKLLAQSISQPRRYSRAEDILSPVPVHNEIQILHNLARSPDHSKKNKSRPASATTNNKDRPGTSTIPKTYESFRVFSDDMSNNNTQILPVNAEVDQQSNTKKQVEINSVAISRNTGRDVKAETDVRDVKCEKNMLSQDEPAHSELIFGRKQYSLCQIIENLQIKSIVIACLESRAYSFFTHREKCSQSISE</sequence>
<feature type="region of interest" description="Disordered" evidence="2">
    <location>
        <begin position="1"/>
        <end position="20"/>
    </location>
</feature>
<feature type="compositionally biased region" description="Basic and acidic residues" evidence="2">
    <location>
        <begin position="549"/>
        <end position="563"/>
    </location>
</feature>
<dbReference type="SUPFAM" id="SSF48371">
    <property type="entry name" value="ARM repeat"/>
    <property type="match status" value="1"/>
</dbReference>
<protein>
    <submittedName>
        <fullName evidence="3">Uncharacterized protein</fullName>
    </submittedName>
</protein>
<dbReference type="EMBL" id="JABFTP020000001">
    <property type="protein sequence ID" value="KAL3265285.1"/>
    <property type="molecule type" value="Genomic_DNA"/>
</dbReference>
<dbReference type="InterPro" id="IPR011989">
    <property type="entry name" value="ARM-like"/>
</dbReference>
<dbReference type="Proteomes" id="UP001516400">
    <property type="component" value="Unassembled WGS sequence"/>
</dbReference>
<comment type="caution">
    <text evidence="3">The sequence shown here is derived from an EMBL/GenBank/DDBJ whole genome shotgun (WGS) entry which is preliminary data.</text>
</comment>
<feature type="repeat" description="HEAT" evidence="1">
    <location>
        <begin position="45"/>
        <end position="83"/>
    </location>
</feature>
<feature type="region of interest" description="Disordered" evidence="2">
    <location>
        <begin position="281"/>
        <end position="448"/>
    </location>
</feature>
<feature type="compositionally biased region" description="Polar residues" evidence="2">
    <location>
        <begin position="7"/>
        <end position="20"/>
    </location>
</feature>
<keyword evidence="4" id="KW-1185">Reference proteome</keyword>
<dbReference type="Gene3D" id="1.25.10.10">
    <property type="entry name" value="Leucine-rich Repeat Variant"/>
    <property type="match status" value="1"/>
</dbReference>
<evidence type="ECO:0000256" key="2">
    <source>
        <dbReference type="SAM" id="MobiDB-lite"/>
    </source>
</evidence>
<evidence type="ECO:0000256" key="1">
    <source>
        <dbReference type="PROSITE-ProRule" id="PRU00103"/>
    </source>
</evidence>
<evidence type="ECO:0000313" key="4">
    <source>
        <dbReference type="Proteomes" id="UP001516400"/>
    </source>
</evidence>
<proteinExistence type="predicted"/>
<feature type="compositionally biased region" description="Polar residues" evidence="2">
    <location>
        <begin position="662"/>
        <end position="680"/>
    </location>
</feature>
<dbReference type="PROSITE" id="PS50077">
    <property type="entry name" value="HEAT_REPEAT"/>
    <property type="match status" value="1"/>
</dbReference>
<gene>
    <name evidence="3" type="ORF">HHI36_009495</name>
</gene>
<dbReference type="InterPro" id="IPR016024">
    <property type="entry name" value="ARM-type_fold"/>
</dbReference>
<accession>A0ABD2MFU0</accession>
<feature type="region of interest" description="Disordered" evidence="2">
    <location>
        <begin position="533"/>
        <end position="563"/>
    </location>
</feature>
<name>A0ABD2MFU0_9CUCU</name>
<organism evidence="3 4">
    <name type="scientific">Cryptolaemus montrouzieri</name>
    <dbReference type="NCBI Taxonomy" id="559131"/>
    <lineage>
        <taxon>Eukaryota</taxon>
        <taxon>Metazoa</taxon>
        <taxon>Ecdysozoa</taxon>
        <taxon>Arthropoda</taxon>
        <taxon>Hexapoda</taxon>
        <taxon>Insecta</taxon>
        <taxon>Pterygota</taxon>
        <taxon>Neoptera</taxon>
        <taxon>Endopterygota</taxon>
        <taxon>Coleoptera</taxon>
        <taxon>Polyphaga</taxon>
        <taxon>Cucujiformia</taxon>
        <taxon>Coccinelloidea</taxon>
        <taxon>Coccinellidae</taxon>
        <taxon>Scymninae</taxon>
        <taxon>Scymnini</taxon>
        <taxon>Cryptolaemus</taxon>
    </lineage>
</organism>
<dbReference type="AlphaFoldDB" id="A0ABD2MFU0"/>
<evidence type="ECO:0000313" key="3">
    <source>
        <dbReference type="EMBL" id="KAL3265285.1"/>
    </source>
</evidence>